<dbReference type="InterPro" id="IPR014720">
    <property type="entry name" value="dsRBD_dom"/>
</dbReference>
<gene>
    <name evidence="2" type="ORF">SNAT2548_LOCUS28834</name>
</gene>
<dbReference type="SUPFAM" id="SSF54768">
    <property type="entry name" value="dsRNA-binding domain-like"/>
    <property type="match status" value="1"/>
</dbReference>
<keyword evidence="3" id="KW-1185">Reference proteome</keyword>
<evidence type="ECO:0000259" key="1">
    <source>
        <dbReference type="Pfam" id="PF00035"/>
    </source>
</evidence>
<reference evidence="2" key="1">
    <citation type="submission" date="2021-02" db="EMBL/GenBank/DDBJ databases">
        <authorList>
            <person name="Dougan E. K."/>
            <person name="Rhodes N."/>
            <person name="Thang M."/>
            <person name="Chan C."/>
        </authorList>
    </citation>
    <scope>NUCLEOTIDE SEQUENCE</scope>
</reference>
<evidence type="ECO:0000313" key="3">
    <source>
        <dbReference type="Proteomes" id="UP000604046"/>
    </source>
</evidence>
<feature type="domain" description="DRBM" evidence="1">
    <location>
        <begin position="12"/>
        <end position="44"/>
    </location>
</feature>
<dbReference type="AlphaFoldDB" id="A0A812TBG6"/>
<organism evidence="2 3">
    <name type="scientific">Symbiodinium natans</name>
    <dbReference type="NCBI Taxonomy" id="878477"/>
    <lineage>
        <taxon>Eukaryota</taxon>
        <taxon>Sar</taxon>
        <taxon>Alveolata</taxon>
        <taxon>Dinophyceae</taxon>
        <taxon>Suessiales</taxon>
        <taxon>Symbiodiniaceae</taxon>
        <taxon>Symbiodinium</taxon>
    </lineage>
</organism>
<comment type="caution">
    <text evidence="2">The sequence shown here is derived from an EMBL/GenBank/DDBJ whole genome shotgun (WGS) entry which is preliminary data.</text>
</comment>
<dbReference type="Pfam" id="PF00035">
    <property type="entry name" value="dsrm"/>
    <property type="match status" value="1"/>
</dbReference>
<accession>A0A812TBG6</accession>
<protein>
    <recommendedName>
        <fullName evidence="1">DRBM domain-containing protein</fullName>
    </recommendedName>
</protein>
<dbReference type="Proteomes" id="UP000604046">
    <property type="component" value="Unassembled WGS sequence"/>
</dbReference>
<name>A0A812TBG6_9DINO</name>
<sequence>HFDDWLCPDGCFCAAVTLCGMRVQGTPGPNKKAAKQSAAMAALKAACDASRGRLAMSLDEMD</sequence>
<proteinExistence type="predicted"/>
<evidence type="ECO:0000313" key="2">
    <source>
        <dbReference type="EMBL" id="CAE7515207.1"/>
    </source>
</evidence>
<feature type="non-terminal residue" evidence="2">
    <location>
        <position position="1"/>
    </location>
</feature>
<dbReference type="EMBL" id="CAJNDS010002535">
    <property type="protein sequence ID" value="CAE7515207.1"/>
    <property type="molecule type" value="Genomic_DNA"/>
</dbReference>
<dbReference type="Gene3D" id="3.30.160.20">
    <property type="match status" value="1"/>
</dbReference>